<dbReference type="CDD" id="cd11669">
    <property type="entry name" value="TTHB210-like"/>
    <property type="match status" value="1"/>
</dbReference>
<accession>A0A7C2RCW2</accession>
<evidence type="ECO:0000256" key="1">
    <source>
        <dbReference type="SAM" id="SignalP"/>
    </source>
</evidence>
<dbReference type="Proteomes" id="UP000885753">
    <property type="component" value="Unassembled WGS sequence"/>
</dbReference>
<evidence type="ECO:0000259" key="2">
    <source>
        <dbReference type="Pfam" id="PF18197"/>
    </source>
</evidence>
<dbReference type="PROSITE" id="PS51257">
    <property type="entry name" value="PROKAR_LIPOPROTEIN"/>
    <property type="match status" value="1"/>
</dbReference>
<feature type="signal peptide" evidence="1">
    <location>
        <begin position="1"/>
        <end position="28"/>
    </location>
</feature>
<feature type="chain" id="PRO_5027840264" description="TTHB210-like domain-containing protein" evidence="1">
    <location>
        <begin position="29"/>
        <end position="279"/>
    </location>
</feature>
<dbReference type="AlphaFoldDB" id="A0A7C2RCW2"/>
<gene>
    <name evidence="3" type="ORF">ENO10_04345</name>
</gene>
<name>A0A7C2RCW2_9FLAO</name>
<dbReference type="InterPro" id="IPR033786">
    <property type="entry name" value="TTHB210-like"/>
</dbReference>
<protein>
    <recommendedName>
        <fullName evidence="2">TTHB210-like domain-containing protein</fullName>
    </recommendedName>
</protein>
<feature type="domain" description="TTHB210-like" evidence="2">
    <location>
        <begin position="77"/>
        <end position="123"/>
    </location>
</feature>
<dbReference type="Pfam" id="PF18197">
    <property type="entry name" value="TTHB210-like"/>
    <property type="match status" value="1"/>
</dbReference>
<keyword evidence="1" id="KW-0732">Signal</keyword>
<dbReference type="InterPro" id="IPR040832">
    <property type="entry name" value="TTHB210-like_dom"/>
</dbReference>
<comment type="caution">
    <text evidence="3">The sequence shown here is derived from an EMBL/GenBank/DDBJ whole genome shotgun (WGS) entry which is preliminary data.</text>
</comment>
<proteinExistence type="predicted"/>
<evidence type="ECO:0000313" key="3">
    <source>
        <dbReference type="EMBL" id="HER40432.1"/>
    </source>
</evidence>
<sequence length="279" mass="31964">MKKLNFFLSPRSFSYLLLFLLFVFSACEKEAVNVTDDPFLDLQSKAHKDLSSKTNEFFGPAQQLGLGVVRSSVTIRRDGTPQTIGVRISKKSFESFPEEEVVLSLELPQKTGGLPFDHISLNWNPQGHEPDGIYTLPHFDVHFYMISVEEQMQITDPEKAANLPSPEEIPTGYFIPGAPSLVPYMGVHWLSHDAPELPPTFEKFTHTFIYGSYDGDFIFMEPMITVEYLENEADGTPFPFTQPEKYPMEGFYYPTNYSMSYDSQRKEYLIEMAGMVWRE</sequence>
<reference evidence="3" key="1">
    <citation type="journal article" date="2020" name="mSystems">
        <title>Genome- and Community-Level Interaction Insights into Carbon Utilization and Element Cycling Functions of Hydrothermarchaeota in Hydrothermal Sediment.</title>
        <authorList>
            <person name="Zhou Z."/>
            <person name="Liu Y."/>
            <person name="Xu W."/>
            <person name="Pan J."/>
            <person name="Luo Z.H."/>
            <person name="Li M."/>
        </authorList>
    </citation>
    <scope>NUCLEOTIDE SEQUENCE [LARGE SCALE GENOMIC DNA]</scope>
    <source>
        <strain evidence="3">SpSt-1235</strain>
    </source>
</reference>
<organism evidence="3">
    <name type="scientific">Salinimicrobium catena</name>
    <dbReference type="NCBI Taxonomy" id="390640"/>
    <lineage>
        <taxon>Bacteria</taxon>
        <taxon>Pseudomonadati</taxon>
        <taxon>Bacteroidota</taxon>
        <taxon>Flavobacteriia</taxon>
        <taxon>Flavobacteriales</taxon>
        <taxon>Flavobacteriaceae</taxon>
        <taxon>Salinimicrobium</taxon>
    </lineage>
</organism>
<dbReference type="EMBL" id="DSEE01000320">
    <property type="protein sequence ID" value="HER40432.1"/>
    <property type="molecule type" value="Genomic_DNA"/>
</dbReference>